<reference evidence="1" key="1">
    <citation type="journal article" date="2021" name="Environ. Microbiol.">
        <title>Gene family expansions and transcriptome signatures uncover fungal adaptations to wood decay.</title>
        <authorList>
            <person name="Hage H."/>
            <person name="Miyauchi S."/>
            <person name="Viragh M."/>
            <person name="Drula E."/>
            <person name="Min B."/>
            <person name="Chaduli D."/>
            <person name="Navarro D."/>
            <person name="Favel A."/>
            <person name="Norest M."/>
            <person name="Lesage-Meessen L."/>
            <person name="Balint B."/>
            <person name="Merenyi Z."/>
            <person name="de Eugenio L."/>
            <person name="Morin E."/>
            <person name="Martinez A.T."/>
            <person name="Baldrian P."/>
            <person name="Stursova M."/>
            <person name="Martinez M.J."/>
            <person name="Novotny C."/>
            <person name="Magnuson J.K."/>
            <person name="Spatafora J.W."/>
            <person name="Maurice S."/>
            <person name="Pangilinan J."/>
            <person name="Andreopoulos W."/>
            <person name="LaButti K."/>
            <person name="Hundley H."/>
            <person name="Na H."/>
            <person name="Kuo A."/>
            <person name="Barry K."/>
            <person name="Lipzen A."/>
            <person name="Henrissat B."/>
            <person name="Riley R."/>
            <person name="Ahrendt S."/>
            <person name="Nagy L.G."/>
            <person name="Grigoriev I.V."/>
            <person name="Martin F."/>
            <person name="Rosso M.N."/>
        </authorList>
    </citation>
    <scope>NUCLEOTIDE SEQUENCE</scope>
    <source>
        <strain evidence="1">CBS 384.51</strain>
    </source>
</reference>
<evidence type="ECO:0000313" key="2">
    <source>
        <dbReference type="Proteomes" id="UP001055072"/>
    </source>
</evidence>
<dbReference type="Proteomes" id="UP001055072">
    <property type="component" value="Unassembled WGS sequence"/>
</dbReference>
<sequence length="254" mass="27739">MGSSLLGIAVTNGVYYYFYERSRASILESRPGTKALSTAESILAGLIAGSATTVASNPLWVIQTTQTTATHKAASSAPYDVTHHHPQRLTFLQTFRAILKTGGLKEFWRGLGPAMVLVINPVLQYTIFEQLKNILIRRRTTALRAASKRSAVVAVLTDVDYFFLGALAKLVSTSLTYPYIVLKSRMQAGSSEGARYKSSLDGLFTIFQEEGLPGLYKGIGTKLTQSVLNAAILFVSQRRLYELTKEALVPVVAK</sequence>
<dbReference type="EMBL" id="MU274904">
    <property type="protein sequence ID" value="KAI0092129.1"/>
    <property type="molecule type" value="Genomic_DNA"/>
</dbReference>
<gene>
    <name evidence="1" type="ORF">BDY19DRAFT_928421</name>
</gene>
<keyword evidence="2" id="KW-1185">Reference proteome</keyword>
<accession>A0ACB8UD29</accession>
<comment type="caution">
    <text evidence="1">The sequence shown here is derived from an EMBL/GenBank/DDBJ whole genome shotgun (WGS) entry which is preliminary data.</text>
</comment>
<protein>
    <submittedName>
        <fullName evidence="1">Mitochondrial carrier domain-containing protein</fullName>
    </submittedName>
</protein>
<proteinExistence type="predicted"/>
<organism evidence="1 2">
    <name type="scientific">Irpex rosettiformis</name>
    <dbReference type="NCBI Taxonomy" id="378272"/>
    <lineage>
        <taxon>Eukaryota</taxon>
        <taxon>Fungi</taxon>
        <taxon>Dikarya</taxon>
        <taxon>Basidiomycota</taxon>
        <taxon>Agaricomycotina</taxon>
        <taxon>Agaricomycetes</taxon>
        <taxon>Polyporales</taxon>
        <taxon>Irpicaceae</taxon>
        <taxon>Irpex</taxon>
    </lineage>
</organism>
<evidence type="ECO:0000313" key="1">
    <source>
        <dbReference type="EMBL" id="KAI0092129.1"/>
    </source>
</evidence>
<name>A0ACB8UD29_9APHY</name>